<dbReference type="Proteomes" id="UP000192328">
    <property type="component" value="Unassembled WGS sequence"/>
</dbReference>
<evidence type="ECO:0000313" key="1">
    <source>
        <dbReference type="EMBL" id="SMC48651.1"/>
    </source>
</evidence>
<accession>A0AC61PJK9</accession>
<reference evidence="1" key="1">
    <citation type="submission" date="2017-04" db="EMBL/GenBank/DDBJ databases">
        <authorList>
            <person name="Varghese N."/>
            <person name="Submissions S."/>
        </authorList>
    </citation>
    <scope>NUCLEOTIDE SEQUENCE</scope>
    <source>
        <strain evidence="1">WTE2008</strain>
    </source>
</reference>
<organism evidence="1 2">
    <name type="scientific">Aristaeella lactis</name>
    <dbReference type="NCBI Taxonomy" id="3046383"/>
    <lineage>
        <taxon>Bacteria</taxon>
        <taxon>Bacillati</taxon>
        <taxon>Bacillota</taxon>
        <taxon>Clostridia</taxon>
        <taxon>Eubacteriales</taxon>
        <taxon>Aristaeellaceae</taxon>
        <taxon>Aristaeella</taxon>
    </lineage>
</organism>
<sequence>MKKLVAVLMALLMLTASAAMAETALEEIQARGTLTIAMEGAWQPWTYHDESGALTGFDVEVGALIAEGLGVTPDYKETAWDGILAGVDSGRFDIACNGVGYTEKRAESYSFSTPYVYTEMVLVVRADNEDIKSLDDLKGKKTANSPNSTYAMRSEAAGAEVIYVDTLGETMEMLQQGRVEATLNAKDSVDAYLAEHPEAQIKVVLSVAGEPVAIPVQKGERTETLVAEINRILEEARQNGKLAELSNKYFGRDLTKEE</sequence>
<protein>
    <submittedName>
        <fullName evidence="1">Cystine transport system substrate-binding protein</fullName>
    </submittedName>
</protein>
<name>A0AC61PJK9_9FIRM</name>
<comment type="caution">
    <text evidence="1">The sequence shown here is derived from an EMBL/GenBank/DDBJ whole genome shotgun (WGS) entry which is preliminary data.</text>
</comment>
<gene>
    <name evidence="1" type="ORF">SAMN06297397_1010</name>
</gene>
<keyword evidence="2" id="KW-1185">Reference proteome</keyword>
<evidence type="ECO:0000313" key="2">
    <source>
        <dbReference type="Proteomes" id="UP000192328"/>
    </source>
</evidence>
<dbReference type="EMBL" id="FWXZ01000002">
    <property type="protein sequence ID" value="SMC48651.1"/>
    <property type="molecule type" value="Genomic_DNA"/>
</dbReference>
<proteinExistence type="predicted"/>